<evidence type="ECO:0008006" key="3">
    <source>
        <dbReference type="Google" id="ProtNLM"/>
    </source>
</evidence>
<dbReference type="InterPro" id="IPR010255">
    <property type="entry name" value="Haem_peroxidase_sf"/>
</dbReference>
<dbReference type="PRINTS" id="PR00459">
    <property type="entry name" value="ASPEROXIDASE"/>
</dbReference>
<protein>
    <recommendedName>
        <fullName evidence="3">Plant heme peroxidase family profile domain-containing protein</fullName>
    </recommendedName>
</protein>
<dbReference type="InterPro" id="IPR002207">
    <property type="entry name" value="Peroxidase_I"/>
</dbReference>
<dbReference type="GO" id="GO:0006979">
    <property type="term" value="P:response to oxidative stress"/>
    <property type="evidence" value="ECO:0007669"/>
    <property type="project" value="InterPro"/>
</dbReference>
<dbReference type="AlphaFoldDB" id="A0A150G8K4"/>
<dbReference type="OrthoDB" id="9970727at2759"/>
<sequence length="58" mass="6422">MKPYGFNFNLTETVAILGAHNLGRTHVNATGFKGPWTTANNALSSAYYKNMMNATLNW</sequence>
<dbReference type="EMBL" id="LSYV01000048">
    <property type="protein sequence ID" value="KXZ46093.1"/>
    <property type="molecule type" value="Genomic_DNA"/>
</dbReference>
<gene>
    <name evidence="1" type="ORF">GPECTOR_47g369</name>
</gene>
<evidence type="ECO:0000313" key="2">
    <source>
        <dbReference type="Proteomes" id="UP000075714"/>
    </source>
</evidence>
<name>A0A150G8K4_GONPE</name>
<dbReference type="Gene3D" id="1.10.420.10">
    <property type="entry name" value="Peroxidase, domain 2"/>
    <property type="match status" value="1"/>
</dbReference>
<dbReference type="GO" id="GO:0020037">
    <property type="term" value="F:heme binding"/>
    <property type="evidence" value="ECO:0007669"/>
    <property type="project" value="InterPro"/>
</dbReference>
<dbReference type="SUPFAM" id="SSF48113">
    <property type="entry name" value="Heme-dependent peroxidases"/>
    <property type="match status" value="1"/>
</dbReference>
<reference evidence="2" key="1">
    <citation type="journal article" date="2016" name="Nat. Commun.">
        <title>The Gonium pectorale genome demonstrates co-option of cell cycle regulation during the evolution of multicellularity.</title>
        <authorList>
            <person name="Hanschen E.R."/>
            <person name="Marriage T.N."/>
            <person name="Ferris P.J."/>
            <person name="Hamaji T."/>
            <person name="Toyoda A."/>
            <person name="Fujiyama A."/>
            <person name="Neme R."/>
            <person name="Noguchi H."/>
            <person name="Minakuchi Y."/>
            <person name="Suzuki M."/>
            <person name="Kawai-Toyooka H."/>
            <person name="Smith D.R."/>
            <person name="Sparks H."/>
            <person name="Anderson J."/>
            <person name="Bakaric R."/>
            <person name="Luria V."/>
            <person name="Karger A."/>
            <person name="Kirschner M.W."/>
            <person name="Durand P.M."/>
            <person name="Michod R.E."/>
            <person name="Nozaki H."/>
            <person name="Olson B.J."/>
        </authorList>
    </citation>
    <scope>NUCLEOTIDE SEQUENCE [LARGE SCALE GENOMIC DNA]</scope>
    <source>
        <strain evidence="2">NIES-2863</strain>
    </source>
</reference>
<proteinExistence type="predicted"/>
<comment type="caution">
    <text evidence="1">The sequence shown here is derived from an EMBL/GenBank/DDBJ whole genome shotgun (WGS) entry which is preliminary data.</text>
</comment>
<keyword evidence="2" id="KW-1185">Reference proteome</keyword>
<dbReference type="GO" id="GO:0004601">
    <property type="term" value="F:peroxidase activity"/>
    <property type="evidence" value="ECO:0007669"/>
    <property type="project" value="InterPro"/>
</dbReference>
<dbReference type="Proteomes" id="UP000075714">
    <property type="component" value="Unassembled WGS sequence"/>
</dbReference>
<evidence type="ECO:0000313" key="1">
    <source>
        <dbReference type="EMBL" id="KXZ46093.1"/>
    </source>
</evidence>
<accession>A0A150G8K4</accession>
<organism evidence="1 2">
    <name type="scientific">Gonium pectorale</name>
    <name type="common">Green alga</name>
    <dbReference type="NCBI Taxonomy" id="33097"/>
    <lineage>
        <taxon>Eukaryota</taxon>
        <taxon>Viridiplantae</taxon>
        <taxon>Chlorophyta</taxon>
        <taxon>core chlorophytes</taxon>
        <taxon>Chlorophyceae</taxon>
        <taxon>CS clade</taxon>
        <taxon>Chlamydomonadales</taxon>
        <taxon>Volvocaceae</taxon>
        <taxon>Gonium</taxon>
    </lineage>
</organism>